<dbReference type="InterPro" id="IPR005813">
    <property type="entry name" value="Ribosomal_bL20"/>
</dbReference>
<dbReference type="FunFam" id="1.10.1900.20:FF:000001">
    <property type="entry name" value="50S ribosomal protein L20"/>
    <property type="match status" value="1"/>
</dbReference>
<name>A0A1G2FZE6_9BACT</name>
<dbReference type="Gene3D" id="1.10.1900.20">
    <property type="entry name" value="Ribosomal protein L20"/>
    <property type="match status" value="1"/>
</dbReference>
<evidence type="ECO:0000256" key="5">
    <source>
        <dbReference type="HAMAP-Rule" id="MF_00382"/>
    </source>
</evidence>
<dbReference type="GO" id="GO:0003735">
    <property type="term" value="F:structural constituent of ribosome"/>
    <property type="evidence" value="ECO:0007669"/>
    <property type="project" value="InterPro"/>
</dbReference>
<accession>A0A1G2FZE6</accession>
<dbReference type="Pfam" id="PF00453">
    <property type="entry name" value="Ribosomal_L20"/>
    <property type="match status" value="1"/>
</dbReference>
<keyword evidence="5 6" id="KW-0694">RNA-binding</keyword>
<dbReference type="SUPFAM" id="SSF74731">
    <property type="entry name" value="Ribosomal protein L20"/>
    <property type="match status" value="1"/>
</dbReference>
<organism evidence="7 8">
    <name type="scientific">Candidatus Ryanbacteria bacterium RIFCSPHIGHO2_01_FULL_45_22</name>
    <dbReference type="NCBI Taxonomy" id="1802114"/>
    <lineage>
        <taxon>Bacteria</taxon>
        <taxon>Candidatus Ryaniibacteriota</taxon>
    </lineage>
</organism>
<dbReference type="GO" id="GO:0000027">
    <property type="term" value="P:ribosomal large subunit assembly"/>
    <property type="evidence" value="ECO:0007669"/>
    <property type="project" value="UniProtKB-UniRule"/>
</dbReference>
<evidence type="ECO:0000256" key="1">
    <source>
        <dbReference type="ARBA" id="ARBA00007698"/>
    </source>
</evidence>
<comment type="similarity">
    <text evidence="1 5 6">Belongs to the bacterial ribosomal protein bL20 family.</text>
</comment>
<evidence type="ECO:0000313" key="8">
    <source>
        <dbReference type="Proteomes" id="UP000177480"/>
    </source>
</evidence>
<dbReference type="STRING" id="1802114.A2719_05570"/>
<dbReference type="HAMAP" id="MF_00382">
    <property type="entry name" value="Ribosomal_bL20"/>
    <property type="match status" value="1"/>
</dbReference>
<sequence length="116" mass="13551">MTRVKRGTISVKRRRNVLKQTKGFRWGRKSKERQAREGLLHAGVHRFNDNRKKKRVRRTLWSIKINAGARINGTTYSKLINVLKTKHVELDRKILSTLAEHHPAVFKQITELATKS</sequence>
<proteinExistence type="inferred from homology"/>
<keyword evidence="5 6" id="KW-0699">rRNA-binding</keyword>
<dbReference type="GO" id="GO:1990904">
    <property type="term" value="C:ribonucleoprotein complex"/>
    <property type="evidence" value="ECO:0007669"/>
    <property type="project" value="UniProtKB-KW"/>
</dbReference>
<comment type="caution">
    <text evidence="7">The sequence shown here is derived from an EMBL/GenBank/DDBJ whole genome shotgun (WGS) entry which is preliminary data.</text>
</comment>
<keyword evidence="2 5" id="KW-0689">Ribosomal protein</keyword>
<comment type="function">
    <text evidence="5 6">Binds directly to 23S ribosomal RNA and is necessary for the in vitro assembly process of the 50S ribosomal subunit. It is not involved in the protein synthesizing functions of that subunit.</text>
</comment>
<dbReference type="GO" id="GO:0006412">
    <property type="term" value="P:translation"/>
    <property type="evidence" value="ECO:0007669"/>
    <property type="project" value="InterPro"/>
</dbReference>
<evidence type="ECO:0000313" key="7">
    <source>
        <dbReference type="EMBL" id="OGZ43439.1"/>
    </source>
</evidence>
<reference evidence="7 8" key="1">
    <citation type="journal article" date="2016" name="Nat. Commun.">
        <title>Thousands of microbial genomes shed light on interconnected biogeochemical processes in an aquifer system.</title>
        <authorList>
            <person name="Anantharaman K."/>
            <person name="Brown C.T."/>
            <person name="Hug L.A."/>
            <person name="Sharon I."/>
            <person name="Castelle C.J."/>
            <person name="Probst A.J."/>
            <person name="Thomas B.C."/>
            <person name="Singh A."/>
            <person name="Wilkins M.J."/>
            <person name="Karaoz U."/>
            <person name="Brodie E.L."/>
            <person name="Williams K.H."/>
            <person name="Hubbard S.S."/>
            <person name="Banfield J.F."/>
        </authorList>
    </citation>
    <scope>NUCLEOTIDE SEQUENCE [LARGE SCALE GENOMIC DNA]</scope>
</reference>
<evidence type="ECO:0000256" key="3">
    <source>
        <dbReference type="ARBA" id="ARBA00023274"/>
    </source>
</evidence>
<dbReference type="EMBL" id="MHNK01000015">
    <property type="protein sequence ID" value="OGZ43439.1"/>
    <property type="molecule type" value="Genomic_DNA"/>
</dbReference>
<dbReference type="Gene3D" id="6.10.160.10">
    <property type="match status" value="1"/>
</dbReference>
<dbReference type="Proteomes" id="UP000177480">
    <property type="component" value="Unassembled WGS sequence"/>
</dbReference>
<dbReference type="InterPro" id="IPR035566">
    <property type="entry name" value="Ribosomal_protein_bL20_C"/>
</dbReference>
<dbReference type="GO" id="GO:0019843">
    <property type="term" value="F:rRNA binding"/>
    <property type="evidence" value="ECO:0007669"/>
    <property type="project" value="UniProtKB-UniRule"/>
</dbReference>
<dbReference type="AlphaFoldDB" id="A0A1G2FZE6"/>
<protein>
    <recommendedName>
        <fullName evidence="4 5">Large ribosomal subunit protein bL20</fullName>
    </recommendedName>
</protein>
<keyword evidence="3 5" id="KW-0687">Ribonucleoprotein</keyword>
<evidence type="ECO:0000256" key="2">
    <source>
        <dbReference type="ARBA" id="ARBA00022980"/>
    </source>
</evidence>
<evidence type="ECO:0000256" key="4">
    <source>
        <dbReference type="ARBA" id="ARBA00035172"/>
    </source>
</evidence>
<dbReference type="NCBIfam" id="TIGR01032">
    <property type="entry name" value="rplT_bact"/>
    <property type="match status" value="1"/>
</dbReference>
<dbReference type="PRINTS" id="PR00062">
    <property type="entry name" value="RIBOSOMALL20"/>
</dbReference>
<dbReference type="PANTHER" id="PTHR10986">
    <property type="entry name" value="39S RIBOSOMAL PROTEIN L20"/>
    <property type="match status" value="1"/>
</dbReference>
<dbReference type="CDD" id="cd07026">
    <property type="entry name" value="Ribosomal_L20"/>
    <property type="match status" value="1"/>
</dbReference>
<gene>
    <name evidence="5" type="primary">rplT</name>
    <name evidence="7" type="ORF">A2719_05570</name>
</gene>
<dbReference type="GO" id="GO:0005840">
    <property type="term" value="C:ribosome"/>
    <property type="evidence" value="ECO:0007669"/>
    <property type="project" value="UniProtKB-KW"/>
</dbReference>
<evidence type="ECO:0000256" key="6">
    <source>
        <dbReference type="RuleBase" id="RU000560"/>
    </source>
</evidence>